<organism evidence="1">
    <name type="scientific">Arundo donax</name>
    <name type="common">Giant reed</name>
    <name type="synonym">Donax arundinaceus</name>
    <dbReference type="NCBI Taxonomy" id="35708"/>
    <lineage>
        <taxon>Eukaryota</taxon>
        <taxon>Viridiplantae</taxon>
        <taxon>Streptophyta</taxon>
        <taxon>Embryophyta</taxon>
        <taxon>Tracheophyta</taxon>
        <taxon>Spermatophyta</taxon>
        <taxon>Magnoliopsida</taxon>
        <taxon>Liliopsida</taxon>
        <taxon>Poales</taxon>
        <taxon>Poaceae</taxon>
        <taxon>PACMAD clade</taxon>
        <taxon>Arundinoideae</taxon>
        <taxon>Arundineae</taxon>
        <taxon>Arundo</taxon>
    </lineage>
</organism>
<name>A0A0A9A0U6_ARUDO</name>
<reference evidence="1" key="1">
    <citation type="submission" date="2014-09" db="EMBL/GenBank/DDBJ databases">
        <authorList>
            <person name="Magalhaes I.L.F."/>
            <person name="Oliveira U."/>
            <person name="Santos F.R."/>
            <person name="Vidigal T.H.D.A."/>
            <person name="Brescovit A.D."/>
            <person name="Santos A.J."/>
        </authorList>
    </citation>
    <scope>NUCLEOTIDE SEQUENCE</scope>
    <source>
        <tissue evidence="1">Shoot tissue taken approximately 20 cm above the soil surface</tissue>
    </source>
</reference>
<accession>A0A0A9A0U6</accession>
<evidence type="ECO:0000313" key="1">
    <source>
        <dbReference type="EMBL" id="JAD45289.1"/>
    </source>
</evidence>
<reference evidence="1" key="2">
    <citation type="journal article" date="2015" name="Data Brief">
        <title>Shoot transcriptome of the giant reed, Arundo donax.</title>
        <authorList>
            <person name="Barrero R.A."/>
            <person name="Guerrero F.D."/>
            <person name="Moolhuijzen P."/>
            <person name="Goolsby J.A."/>
            <person name="Tidwell J."/>
            <person name="Bellgard S.E."/>
            <person name="Bellgard M.I."/>
        </authorList>
    </citation>
    <scope>NUCLEOTIDE SEQUENCE</scope>
    <source>
        <tissue evidence="1">Shoot tissue taken approximately 20 cm above the soil surface</tissue>
    </source>
</reference>
<proteinExistence type="predicted"/>
<dbReference type="AlphaFoldDB" id="A0A0A9A0U6"/>
<dbReference type="EMBL" id="GBRH01252606">
    <property type="protein sequence ID" value="JAD45289.1"/>
    <property type="molecule type" value="Transcribed_RNA"/>
</dbReference>
<sequence>MKFKAATRCLQSWSHKRIGHLKSQLGLAKEIIHQLEIAWDVHQLTTHEIWLVNI</sequence>
<protein>
    <submittedName>
        <fullName evidence="1">Uncharacterized protein</fullName>
    </submittedName>
</protein>